<evidence type="ECO:0000313" key="3">
    <source>
        <dbReference type="Proteomes" id="UP000270468"/>
    </source>
</evidence>
<keyword evidence="1" id="KW-1133">Transmembrane helix</keyword>
<feature type="transmembrane region" description="Helical" evidence="1">
    <location>
        <begin position="12"/>
        <end position="36"/>
    </location>
</feature>
<feature type="transmembrane region" description="Helical" evidence="1">
    <location>
        <begin position="104"/>
        <end position="125"/>
    </location>
</feature>
<dbReference type="Proteomes" id="UP000270468">
    <property type="component" value="Unassembled WGS sequence"/>
</dbReference>
<feature type="transmembrane region" description="Helical" evidence="1">
    <location>
        <begin position="78"/>
        <end position="98"/>
    </location>
</feature>
<feature type="transmembrane region" description="Helical" evidence="1">
    <location>
        <begin position="42"/>
        <end position="58"/>
    </location>
</feature>
<dbReference type="AlphaFoldDB" id="A0A3P5X660"/>
<name>A0A3P5X660_9BACL</name>
<evidence type="ECO:0000256" key="1">
    <source>
        <dbReference type="SAM" id="Phobius"/>
    </source>
</evidence>
<sequence length="129" mass="14605">MKTRKHVSRSTFVVFGFVFFLFAALFTNASISTGVFPTGPDVMMIGISVVAFCNANLLPEFVKKDERSRVIKEKGMFYSYFVLIGFLFIFMILFQFTAIQLDGYQTVCILAALIMMTVFSSFVVVSKRI</sequence>
<evidence type="ECO:0000313" key="2">
    <source>
        <dbReference type="EMBL" id="VDC25866.1"/>
    </source>
</evidence>
<evidence type="ECO:0008006" key="4">
    <source>
        <dbReference type="Google" id="ProtNLM"/>
    </source>
</evidence>
<gene>
    <name evidence="2" type="ORF">FILTAD_01334</name>
</gene>
<dbReference type="EMBL" id="UXAV01000036">
    <property type="protein sequence ID" value="VDC25866.1"/>
    <property type="molecule type" value="Genomic_DNA"/>
</dbReference>
<accession>A0A3P5X660</accession>
<organism evidence="2 3">
    <name type="scientific">Filibacter tadaridae</name>
    <dbReference type="NCBI Taxonomy" id="2483811"/>
    <lineage>
        <taxon>Bacteria</taxon>
        <taxon>Bacillati</taxon>
        <taxon>Bacillota</taxon>
        <taxon>Bacilli</taxon>
        <taxon>Bacillales</taxon>
        <taxon>Caryophanaceae</taxon>
        <taxon>Filibacter</taxon>
    </lineage>
</organism>
<protein>
    <recommendedName>
        <fullName evidence="4">Permease</fullName>
    </recommendedName>
</protein>
<keyword evidence="1" id="KW-0812">Transmembrane</keyword>
<proteinExistence type="predicted"/>
<keyword evidence="3" id="KW-1185">Reference proteome</keyword>
<dbReference type="OrthoDB" id="2721173at2"/>
<dbReference type="RefSeq" id="WP_124069721.1">
    <property type="nucleotide sequence ID" value="NZ_CBCRXF010000006.1"/>
</dbReference>
<keyword evidence="1" id="KW-0472">Membrane</keyword>
<reference evidence="2 3" key="1">
    <citation type="submission" date="2018-11" db="EMBL/GenBank/DDBJ databases">
        <authorList>
            <person name="Criscuolo A."/>
        </authorList>
    </citation>
    <scope>NUCLEOTIDE SEQUENCE [LARGE SCALE GENOMIC DNA]</scope>
    <source>
        <strain evidence="2">ATB-66</strain>
    </source>
</reference>